<dbReference type="InterPro" id="IPR001005">
    <property type="entry name" value="SANT/Myb"/>
</dbReference>
<dbReference type="PANTHER" id="PTHR44042:SF67">
    <property type="entry name" value="MYB-LIKE PROTEIN I"/>
    <property type="match status" value="1"/>
</dbReference>
<gene>
    <name evidence="8" type="ORF">HJC23_010536</name>
</gene>
<evidence type="ECO:0000256" key="1">
    <source>
        <dbReference type="ARBA" id="ARBA00023015"/>
    </source>
</evidence>
<evidence type="ECO:0000313" key="9">
    <source>
        <dbReference type="Proteomes" id="UP001516023"/>
    </source>
</evidence>
<accession>A0ABD3QB94</accession>
<reference evidence="8 9" key="1">
    <citation type="journal article" date="2020" name="G3 (Bethesda)">
        <title>Improved Reference Genome for Cyclotella cryptica CCMP332, a Model for Cell Wall Morphogenesis, Salinity Adaptation, and Lipid Production in Diatoms (Bacillariophyta).</title>
        <authorList>
            <person name="Roberts W.R."/>
            <person name="Downey K.M."/>
            <person name="Ruck E.C."/>
            <person name="Traller J.C."/>
            <person name="Alverson A.J."/>
        </authorList>
    </citation>
    <scope>NUCLEOTIDE SEQUENCE [LARGE SCALE GENOMIC DNA]</scope>
    <source>
        <strain evidence="8 9">CCMP332</strain>
    </source>
</reference>
<evidence type="ECO:0000259" key="5">
    <source>
        <dbReference type="PROSITE" id="PS50090"/>
    </source>
</evidence>
<keyword evidence="9" id="KW-1185">Reference proteome</keyword>
<evidence type="ECO:0000256" key="2">
    <source>
        <dbReference type="ARBA" id="ARBA00023163"/>
    </source>
</evidence>
<name>A0ABD3QB94_9STRA</name>
<evidence type="ECO:0000256" key="4">
    <source>
        <dbReference type="SAM" id="MobiDB-lite"/>
    </source>
</evidence>
<protein>
    <submittedName>
        <fullName evidence="8">Uncharacterized protein</fullName>
    </submittedName>
</protein>
<proteinExistence type="predicted"/>
<dbReference type="PANTHER" id="PTHR44042">
    <property type="entry name" value="DUPLICATED HOMEODOMAIN-LIKE SUPERFAMILY PROTEIN-RELATED"/>
    <property type="match status" value="1"/>
</dbReference>
<dbReference type="PROSITE" id="PS50090">
    <property type="entry name" value="MYB_LIKE"/>
    <property type="match status" value="1"/>
</dbReference>
<keyword evidence="3" id="KW-0539">Nucleus</keyword>
<keyword evidence="2" id="KW-0804">Transcription</keyword>
<evidence type="ECO:0000259" key="6">
    <source>
        <dbReference type="PROSITE" id="PS51293"/>
    </source>
</evidence>
<evidence type="ECO:0000313" key="8">
    <source>
        <dbReference type="EMBL" id="KAL3797410.1"/>
    </source>
</evidence>
<dbReference type="InterPro" id="IPR017930">
    <property type="entry name" value="Myb_dom"/>
</dbReference>
<feature type="domain" description="SANT" evidence="6">
    <location>
        <begin position="130"/>
        <end position="181"/>
    </location>
</feature>
<dbReference type="SMART" id="SM00717">
    <property type="entry name" value="SANT"/>
    <property type="match status" value="1"/>
</dbReference>
<evidence type="ECO:0000256" key="3">
    <source>
        <dbReference type="ARBA" id="ARBA00023242"/>
    </source>
</evidence>
<feature type="region of interest" description="Disordered" evidence="4">
    <location>
        <begin position="1"/>
        <end position="136"/>
    </location>
</feature>
<feature type="domain" description="HTH myb-type" evidence="7">
    <location>
        <begin position="133"/>
        <end position="181"/>
    </location>
</feature>
<comment type="caution">
    <text evidence="8">The sequence shown here is derived from an EMBL/GenBank/DDBJ whole genome shotgun (WGS) entry which is preliminary data.</text>
</comment>
<dbReference type="InterPro" id="IPR009057">
    <property type="entry name" value="Homeodomain-like_sf"/>
</dbReference>
<dbReference type="AlphaFoldDB" id="A0ABD3QB94"/>
<feature type="compositionally biased region" description="Polar residues" evidence="4">
    <location>
        <begin position="92"/>
        <end position="134"/>
    </location>
</feature>
<dbReference type="InterPro" id="IPR006447">
    <property type="entry name" value="Myb_dom_plants"/>
</dbReference>
<feature type="compositionally biased region" description="Acidic residues" evidence="4">
    <location>
        <begin position="72"/>
        <end position="84"/>
    </location>
</feature>
<dbReference type="PROSITE" id="PS51294">
    <property type="entry name" value="HTH_MYB"/>
    <property type="match status" value="1"/>
</dbReference>
<dbReference type="SUPFAM" id="SSF46689">
    <property type="entry name" value="Homeodomain-like"/>
    <property type="match status" value="1"/>
</dbReference>
<dbReference type="NCBIfam" id="TIGR01557">
    <property type="entry name" value="myb_SHAQKYF"/>
    <property type="match status" value="1"/>
</dbReference>
<feature type="domain" description="Myb-like" evidence="5">
    <location>
        <begin position="127"/>
        <end position="177"/>
    </location>
</feature>
<keyword evidence="1" id="KW-0805">Transcription regulation</keyword>
<dbReference type="EMBL" id="JABMIG020000055">
    <property type="protein sequence ID" value="KAL3797410.1"/>
    <property type="molecule type" value="Genomic_DNA"/>
</dbReference>
<dbReference type="InterPro" id="IPR017884">
    <property type="entry name" value="SANT_dom"/>
</dbReference>
<dbReference type="CDD" id="cd00167">
    <property type="entry name" value="SANT"/>
    <property type="match status" value="1"/>
</dbReference>
<evidence type="ECO:0000259" key="7">
    <source>
        <dbReference type="PROSITE" id="PS51294"/>
    </source>
</evidence>
<dbReference type="Pfam" id="PF00249">
    <property type="entry name" value="Myb_DNA-binding"/>
    <property type="match status" value="1"/>
</dbReference>
<dbReference type="Proteomes" id="UP001516023">
    <property type="component" value="Unassembled WGS sequence"/>
</dbReference>
<dbReference type="PROSITE" id="PS51293">
    <property type="entry name" value="SANT"/>
    <property type="match status" value="1"/>
</dbReference>
<dbReference type="Gene3D" id="1.10.10.60">
    <property type="entry name" value="Homeodomain-like"/>
    <property type="match status" value="1"/>
</dbReference>
<feature type="compositionally biased region" description="Basic and acidic residues" evidence="4">
    <location>
        <begin position="59"/>
        <end position="71"/>
    </location>
</feature>
<sequence>MNSLLQEMKEEVNSDEQSGPLVPAINEAPDTSLVTTLPESDAPSDENRIEQPPLPTQEQQHDEEHQQQQHEDEAEEQAISEVIDEAIAASASPCNDATSSSPPQPTSIAATPSTTVAPQPTQGIVPTGQEQTGRWTRDEQERFIHALETYGKEWKKVAAAVQTRTVVQVRTHAQKFQKRLARMFDKCGGEGEEAAEAQILSAVEMETESVGGRMRLRVDEGELRRWKKLHVLFSTTHGGYGKN</sequence>
<organism evidence="8 9">
    <name type="scientific">Cyclotella cryptica</name>
    <dbReference type="NCBI Taxonomy" id="29204"/>
    <lineage>
        <taxon>Eukaryota</taxon>
        <taxon>Sar</taxon>
        <taxon>Stramenopiles</taxon>
        <taxon>Ochrophyta</taxon>
        <taxon>Bacillariophyta</taxon>
        <taxon>Coscinodiscophyceae</taxon>
        <taxon>Thalassiosirophycidae</taxon>
        <taxon>Stephanodiscales</taxon>
        <taxon>Stephanodiscaceae</taxon>
        <taxon>Cyclotella</taxon>
    </lineage>
</organism>